<dbReference type="AlphaFoldDB" id="H2Z452"/>
<organism evidence="2 3">
    <name type="scientific">Ciona savignyi</name>
    <name type="common">Pacific transparent sea squirt</name>
    <dbReference type="NCBI Taxonomy" id="51511"/>
    <lineage>
        <taxon>Eukaryota</taxon>
        <taxon>Metazoa</taxon>
        <taxon>Chordata</taxon>
        <taxon>Tunicata</taxon>
        <taxon>Ascidiacea</taxon>
        <taxon>Phlebobranchia</taxon>
        <taxon>Cionidae</taxon>
        <taxon>Ciona</taxon>
    </lineage>
</organism>
<feature type="compositionally biased region" description="Polar residues" evidence="1">
    <location>
        <begin position="52"/>
        <end position="70"/>
    </location>
</feature>
<proteinExistence type="predicted"/>
<accession>H2Z452</accession>
<feature type="region of interest" description="Disordered" evidence="1">
    <location>
        <begin position="206"/>
        <end position="242"/>
    </location>
</feature>
<protein>
    <submittedName>
        <fullName evidence="2">Uncharacterized protein</fullName>
    </submittedName>
</protein>
<dbReference type="GeneTree" id="ENSGT00530000069393"/>
<reference evidence="3" key="1">
    <citation type="submission" date="2003-08" db="EMBL/GenBank/DDBJ databases">
        <authorList>
            <person name="Birren B."/>
            <person name="Nusbaum C."/>
            <person name="Abebe A."/>
            <person name="Abouelleil A."/>
            <person name="Adekoya E."/>
            <person name="Ait-zahra M."/>
            <person name="Allen N."/>
            <person name="Allen T."/>
            <person name="An P."/>
            <person name="Anderson M."/>
            <person name="Anderson S."/>
            <person name="Arachchi H."/>
            <person name="Armbruster J."/>
            <person name="Bachantsang P."/>
            <person name="Baldwin J."/>
            <person name="Barry A."/>
            <person name="Bayul T."/>
            <person name="Blitshsteyn B."/>
            <person name="Bloom T."/>
            <person name="Blye J."/>
            <person name="Boguslavskiy L."/>
            <person name="Borowsky M."/>
            <person name="Boukhgalter B."/>
            <person name="Brunache A."/>
            <person name="Butler J."/>
            <person name="Calixte N."/>
            <person name="Calvo S."/>
            <person name="Camarata J."/>
            <person name="Campo K."/>
            <person name="Chang J."/>
            <person name="Cheshatsang Y."/>
            <person name="Citroen M."/>
            <person name="Collymore A."/>
            <person name="Considine T."/>
            <person name="Cook A."/>
            <person name="Cooke P."/>
            <person name="Corum B."/>
            <person name="Cuomo C."/>
            <person name="David R."/>
            <person name="Dawoe T."/>
            <person name="Degray S."/>
            <person name="Dodge S."/>
            <person name="Dooley K."/>
            <person name="Dorje P."/>
            <person name="Dorjee K."/>
            <person name="Dorris L."/>
            <person name="Duffey N."/>
            <person name="Dupes A."/>
            <person name="Elkins T."/>
            <person name="Engels R."/>
            <person name="Erickson J."/>
            <person name="Farina A."/>
            <person name="Faro S."/>
            <person name="Ferreira P."/>
            <person name="Fischer H."/>
            <person name="Fitzgerald M."/>
            <person name="Foley K."/>
            <person name="Gage D."/>
            <person name="Galagan J."/>
            <person name="Gearin G."/>
            <person name="Gnerre S."/>
            <person name="Gnirke A."/>
            <person name="Goyette A."/>
            <person name="Graham J."/>
            <person name="Grandbois E."/>
            <person name="Gyaltsen K."/>
            <person name="Hafez N."/>
            <person name="Hagopian D."/>
            <person name="Hagos B."/>
            <person name="Hall J."/>
            <person name="Hatcher B."/>
            <person name="Heller A."/>
            <person name="Higgins H."/>
            <person name="Honan T."/>
            <person name="Horn A."/>
            <person name="Houde N."/>
            <person name="Hughes L."/>
            <person name="Hulme W."/>
            <person name="Husby E."/>
            <person name="Iliev I."/>
            <person name="Jaffe D."/>
            <person name="Jones C."/>
            <person name="Kamal M."/>
            <person name="Kamat A."/>
            <person name="Kamvysselis M."/>
            <person name="Karlsson E."/>
            <person name="Kells C."/>
            <person name="Kieu A."/>
            <person name="Kisner P."/>
            <person name="Kodira C."/>
            <person name="Kulbokas E."/>
            <person name="Labutti K."/>
            <person name="Lama D."/>
            <person name="Landers T."/>
            <person name="Leger J."/>
            <person name="Levine S."/>
            <person name="Lewis D."/>
            <person name="Lewis T."/>
            <person name="Lindblad-toh K."/>
            <person name="Liu X."/>
            <person name="Lokyitsang T."/>
            <person name="Lokyitsang Y."/>
            <person name="Lucien O."/>
            <person name="Lui A."/>
            <person name="Ma L.J."/>
            <person name="Mabbitt R."/>
            <person name="Macdonald J."/>
            <person name="Maclean C."/>
            <person name="Major J."/>
            <person name="Manning J."/>
            <person name="Marabella R."/>
            <person name="Maru K."/>
            <person name="Matthews C."/>
            <person name="Mauceli E."/>
            <person name="Mccarthy M."/>
            <person name="Mcdonough S."/>
            <person name="Mcghee T."/>
            <person name="Meldrim J."/>
            <person name="Meneus L."/>
            <person name="Mesirov J."/>
            <person name="Mihalev A."/>
            <person name="Mihova T."/>
            <person name="Mikkelsen T."/>
            <person name="Mlenga V."/>
            <person name="Moru K."/>
            <person name="Mozes J."/>
            <person name="Mulrain L."/>
            <person name="Munson G."/>
            <person name="Naylor J."/>
            <person name="Newes C."/>
            <person name="Nguyen C."/>
            <person name="Nguyen N."/>
            <person name="Nguyen T."/>
            <person name="Nicol R."/>
            <person name="Nielsen C."/>
            <person name="Nizzari M."/>
            <person name="Norbu C."/>
            <person name="Norbu N."/>
            <person name="O'donnell P."/>
            <person name="Okoawo O."/>
            <person name="O'leary S."/>
            <person name="Omotosho B."/>
            <person name="O'neill K."/>
            <person name="Osman S."/>
            <person name="Parker S."/>
            <person name="Perrin D."/>
            <person name="Phunkhang P."/>
            <person name="Piqani B."/>
            <person name="Purcell S."/>
            <person name="Rachupka T."/>
            <person name="Ramasamy U."/>
            <person name="Rameau R."/>
            <person name="Ray V."/>
            <person name="Raymond C."/>
            <person name="Retta R."/>
            <person name="Richardson S."/>
            <person name="Rise C."/>
            <person name="Rodriguez J."/>
            <person name="Rogers J."/>
            <person name="Rogov P."/>
            <person name="Rutman M."/>
            <person name="Schupbach R."/>
            <person name="Seaman C."/>
            <person name="Settipalli S."/>
            <person name="Sharpe T."/>
            <person name="Sheridan J."/>
            <person name="Sherpa N."/>
            <person name="Shi J."/>
            <person name="Smirnov S."/>
            <person name="Smith C."/>
            <person name="Sougnez C."/>
            <person name="Spencer B."/>
            <person name="Stalker J."/>
            <person name="Stange-thomann N."/>
            <person name="Stavropoulos S."/>
            <person name="Stetson K."/>
            <person name="Stone C."/>
            <person name="Stone S."/>
            <person name="Stubbs M."/>
            <person name="Talamas J."/>
            <person name="Tchuinga P."/>
            <person name="Tenzing P."/>
            <person name="Tesfaye S."/>
            <person name="Theodore J."/>
            <person name="Thoulutsang Y."/>
            <person name="Topham K."/>
            <person name="Towey S."/>
            <person name="Tsamla T."/>
            <person name="Tsomo N."/>
            <person name="Vallee D."/>
            <person name="Vassiliev H."/>
            <person name="Venkataraman V."/>
            <person name="Vinson J."/>
            <person name="Vo A."/>
            <person name="Wade C."/>
            <person name="Wang S."/>
            <person name="Wangchuk T."/>
            <person name="Wangdi T."/>
            <person name="Whittaker C."/>
            <person name="Wilkinson J."/>
            <person name="Wu Y."/>
            <person name="Wyman D."/>
            <person name="Yadav S."/>
            <person name="Yang S."/>
            <person name="Yang X."/>
            <person name="Yeager S."/>
            <person name="Yee E."/>
            <person name="Young G."/>
            <person name="Zainoun J."/>
            <person name="Zembeck L."/>
            <person name="Zimmer A."/>
            <person name="Zody M."/>
            <person name="Lander E."/>
        </authorList>
    </citation>
    <scope>NUCLEOTIDE SEQUENCE [LARGE SCALE GENOMIC DNA]</scope>
</reference>
<evidence type="ECO:0000313" key="3">
    <source>
        <dbReference type="Proteomes" id="UP000007875"/>
    </source>
</evidence>
<feature type="compositionally biased region" description="Polar residues" evidence="1">
    <location>
        <begin position="1"/>
        <end position="15"/>
    </location>
</feature>
<keyword evidence="3" id="KW-1185">Reference proteome</keyword>
<dbReference type="Ensembl" id="ENSCSAVT00000012507.1">
    <property type="protein sequence ID" value="ENSCSAVP00000012364.1"/>
    <property type="gene ID" value="ENSCSAVG00000007273.1"/>
</dbReference>
<evidence type="ECO:0000256" key="1">
    <source>
        <dbReference type="SAM" id="MobiDB-lite"/>
    </source>
</evidence>
<dbReference type="Proteomes" id="UP000007875">
    <property type="component" value="Unassembled WGS sequence"/>
</dbReference>
<feature type="region of interest" description="Disordered" evidence="1">
    <location>
        <begin position="1"/>
        <end position="89"/>
    </location>
</feature>
<dbReference type="InParanoid" id="H2Z452"/>
<feature type="compositionally biased region" description="Basic and acidic residues" evidence="1">
    <location>
        <begin position="214"/>
        <end position="230"/>
    </location>
</feature>
<sequence>MTLPSTNDSYATMQSPDHHPAPGHLKKYSRIGGVDSQRPIAAPRRRYRNKQNKGINSSRSMYVSTSSGKTPSEREYHSDTYASMNGSRRYKEDTHIDSGYDVSTKSLSKALSLEFTSFNVPECTTHYAQNISPPLCDHTKLDSKHSRSSDDLCLNTEIRRKTETIYTAIVNSTDEEERNDKMEDTKEDGVKIRKYTKVLPKTRKARYTTSDNEQIEKNAESLNESSHEYAKLSPDVSPNNAGYIEKEYSYDTIVRDDHTSQTEN</sequence>
<reference evidence="2" key="2">
    <citation type="submission" date="2025-08" db="UniProtKB">
        <authorList>
            <consortium name="Ensembl"/>
        </authorList>
    </citation>
    <scope>IDENTIFICATION</scope>
</reference>
<reference evidence="2" key="3">
    <citation type="submission" date="2025-09" db="UniProtKB">
        <authorList>
            <consortium name="Ensembl"/>
        </authorList>
    </citation>
    <scope>IDENTIFICATION</scope>
</reference>
<dbReference type="HOGENOM" id="CLU_1053608_0_0_1"/>
<evidence type="ECO:0000313" key="2">
    <source>
        <dbReference type="Ensembl" id="ENSCSAVP00000012364.1"/>
    </source>
</evidence>
<name>H2Z452_CIOSA</name>